<dbReference type="InterPro" id="IPR000847">
    <property type="entry name" value="LysR_HTH_N"/>
</dbReference>
<keyword evidence="2" id="KW-0805">Transcription regulation</keyword>
<dbReference type="EMBL" id="CP060010">
    <property type="protein sequence ID" value="QTN37004.1"/>
    <property type="molecule type" value="Genomic_DNA"/>
</dbReference>
<dbReference type="KEGG" id="cact:HZ995_05720"/>
<dbReference type="FunFam" id="1.10.10.10:FF:000038">
    <property type="entry name" value="Glycine cleavage system transcriptional activator"/>
    <property type="match status" value="1"/>
</dbReference>
<keyword evidence="4" id="KW-0804">Transcription</keyword>
<evidence type="ECO:0000313" key="7">
    <source>
        <dbReference type="Proteomes" id="UP000665026"/>
    </source>
</evidence>
<gene>
    <name evidence="6" type="ORF">HZ995_05720</name>
</gene>
<evidence type="ECO:0000259" key="5">
    <source>
        <dbReference type="PROSITE" id="PS50931"/>
    </source>
</evidence>
<dbReference type="PRINTS" id="PR00039">
    <property type="entry name" value="HTHLYSR"/>
</dbReference>
<dbReference type="Pfam" id="PF00126">
    <property type="entry name" value="HTH_1"/>
    <property type="match status" value="1"/>
</dbReference>
<feature type="domain" description="HTH lysR-type" evidence="5">
    <location>
        <begin position="10"/>
        <end position="62"/>
    </location>
</feature>
<dbReference type="SUPFAM" id="SSF53850">
    <property type="entry name" value="Periplasmic binding protein-like II"/>
    <property type="match status" value="1"/>
</dbReference>
<evidence type="ECO:0000256" key="1">
    <source>
        <dbReference type="ARBA" id="ARBA00009437"/>
    </source>
</evidence>
<dbReference type="InterPro" id="IPR036388">
    <property type="entry name" value="WH-like_DNA-bd_sf"/>
</dbReference>
<dbReference type="Pfam" id="PF03466">
    <property type="entry name" value="LysR_substrate"/>
    <property type="match status" value="1"/>
</dbReference>
<dbReference type="InterPro" id="IPR036390">
    <property type="entry name" value="WH_DNA-bd_sf"/>
</dbReference>
<dbReference type="GO" id="GO:0043565">
    <property type="term" value="F:sequence-specific DNA binding"/>
    <property type="evidence" value="ECO:0007669"/>
    <property type="project" value="TreeGrafter"/>
</dbReference>
<dbReference type="GO" id="GO:0006351">
    <property type="term" value="P:DNA-templated transcription"/>
    <property type="evidence" value="ECO:0007669"/>
    <property type="project" value="TreeGrafter"/>
</dbReference>
<dbReference type="RefSeq" id="WP_209357700.1">
    <property type="nucleotide sequence ID" value="NZ_CP060010.1"/>
</dbReference>
<dbReference type="Gene3D" id="1.10.10.10">
    <property type="entry name" value="Winged helix-like DNA-binding domain superfamily/Winged helix DNA-binding domain"/>
    <property type="match status" value="1"/>
</dbReference>
<comment type="similarity">
    <text evidence="1">Belongs to the LysR transcriptional regulatory family.</text>
</comment>
<protein>
    <submittedName>
        <fullName evidence="6">LysR family transcriptional regulator</fullName>
    </submittedName>
</protein>
<dbReference type="Gene3D" id="3.40.190.290">
    <property type="match status" value="1"/>
</dbReference>
<sequence length="289" mass="31677">MKSLPHLSFLRSFEAAARHLSFTSAADELNCTQAAVSNHVRSLEDYLGRPLFVRHARSLTLTDVGQGYLPSVQRALQDIDTATASLITKNSTRAVTVSCPVSLTEHWMPQVMAGFHAQHPKIELALNSTVWADLQENASDITITIAHKDDVGAHDLKLWDEKLVLVAAPDYAEITAETLAQERAIHILGRPEYWDAICTALGMQKTRIPVGFQCNSTTAALELAAAGAGVVVAPKSLAMKFLNRGDLIEPLTVDCPSPWTYYATFKDRMTPSAELFKDWLMTCAAEAKI</sequence>
<name>A0A975ERS2_9RHOB</name>
<dbReference type="Proteomes" id="UP000665026">
    <property type="component" value="Chromosome"/>
</dbReference>
<dbReference type="PANTHER" id="PTHR30537">
    <property type="entry name" value="HTH-TYPE TRANSCRIPTIONAL REGULATOR"/>
    <property type="match status" value="1"/>
</dbReference>
<dbReference type="AlphaFoldDB" id="A0A975ERS2"/>
<dbReference type="SUPFAM" id="SSF46785">
    <property type="entry name" value="Winged helix' DNA-binding domain"/>
    <property type="match status" value="1"/>
</dbReference>
<evidence type="ECO:0000256" key="2">
    <source>
        <dbReference type="ARBA" id="ARBA00023015"/>
    </source>
</evidence>
<proteinExistence type="inferred from homology"/>
<dbReference type="PANTHER" id="PTHR30537:SF74">
    <property type="entry name" value="HTH-TYPE TRANSCRIPTIONAL REGULATOR TRPI"/>
    <property type="match status" value="1"/>
</dbReference>
<dbReference type="PROSITE" id="PS50931">
    <property type="entry name" value="HTH_LYSR"/>
    <property type="match status" value="1"/>
</dbReference>
<evidence type="ECO:0000256" key="4">
    <source>
        <dbReference type="ARBA" id="ARBA00023163"/>
    </source>
</evidence>
<evidence type="ECO:0000313" key="6">
    <source>
        <dbReference type="EMBL" id="QTN37004.1"/>
    </source>
</evidence>
<reference evidence="6" key="1">
    <citation type="submission" date="2020-07" db="EMBL/GenBank/DDBJ databases">
        <title>Genome sequences of bacteria associated with the marine, planktonic diatom Thalassiosira profunda strain ECT2AJA-044.</title>
        <authorList>
            <person name="Gargas C.B."/>
            <person name="Roberts W.R."/>
            <person name="Alverson A.J."/>
        </authorList>
    </citation>
    <scope>NUCLEOTIDE SEQUENCE</scope>
    <source>
        <strain evidence="6">ECT2AJA-044</strain>
    </source>
</reference>
<evidence type="ECO:0000256" key="3">
    <source>
        <dbReference type="ARBA" id="ARBA00023125"/>
    </source>
</evidence>
<dbReference type="InterPro" id="IPR005119">
    <property type="entry name" value="LysR_subst-bd"/>
</dbReference>
<organism evidence="6 7">
    <name type="scientific">Cognatishimia activa</name>
    <dbReference type="NCBI Taxonomy" id="1715691"/>
    <lineage>
        <taxon>Bacteria</taxon>
        <taxon>Pseudomonadati</taxon>
        <taxon>Pseudomonadota</taxon>
        <taxon>Alphaproteobacteria</taxon>
        <taxon>Rhodobacterales</taxon>
        <taxon>Paracoccaceae</taxon>
        <taxon>Cognatishimia</taxon>
    </lineage>
</organism>
<dbReference type="InterPro" id="IPR058163">
    <property type="entry name" value="LysR-type_TF_proteobact-type"/>
</dbReference>
<keyword evidence="3" id="KW-0238">DNA-binding</keyword>
<accession>A0A975ERS2</accession>
<dbReference type="GO" id="GO:0003700">
    <property type="term" value="F:DNA-binding transcription factor activity"/>
    <property type="evidence" value="ECO:0007669"/>
    <property type="project" value="InterPro"/>
</dbReference>